<dbReference type="SMART" id="SM00173">
    <property type="entry name" value="RAS"/>
    <property type="match status" value="1"/>
</dbReference>
<dbReference type="EMBL" id="BQXS01011459">
    <property type="protein sequence ID" value="GKT37356.1"/>
    <property type="molecule type" value="Genomic_DNA"/>
</dbReference>
<evidence type="ECO:0000256" key="1">
    <source>
        <dbReference type="ARBA" id="ARBA00022741"/>
    </source>
</evidence>
<dbReference type="PANTHER" id="PTHR47977">
    <property type="entry name" value="RAS-RELATED PROTEIN RAB"/>
    <property type="match status" value="1"/>
</dbReference>
<dbReference type="Pfam" id="PF00071">
    <property type="entry name" value="Ras"/>
    <property type="match status" value="1"/>
</dbReference>
<keyword evidence="1" id="KW-0547">Nucleotide-binding</keyword>
<gene>
    <name evidence="4" type="ORF">ADUPG1_010157</name>
</gene>
<proteinExistence type="predicted"/>
<name>A0ABQ5KZ69_9EUKA</name>
<dbReference type="PROSITE" id="PS51420">
    <property type="entry name" value="RHO"/>
    <property type="match status" value="1"/>
</dbReference>
<dbReference type="Proteomes" id="UP001057375">
    <property type="component" value="Unassembled WGS sequence"/>
</dbReference>
<protein>
    <submittedName>
        <fullName evidence="4">Small GTPase like protein</fullName>
    </submittedName>
</protein>
<reference evidence="4" key="1">
    <citation type="submission" date="2022-03" db="EMBL/GenBank/DDBJ databases">
        <title>Draft genome sequence of Aduncisulcus paluster, a free-living microaerophilic Fornicata.</title>
        <authorList>
            <person name="Yuyama I."/>
            <person name="Kume K."/>
            <person name="Tamura T."/>
            <person name="Inagaki Y."/>
            <person name="Hashimoto T."/>
        </authorList>
    </citation>
    <scope>NUCLEOTIDE SEQUENCE</scope>
    <source>
        <strain evidence="4">NY0171</strain>
    </source>
</reference>
<dbReference type="PRINTS" id="PR00449">
    <property type="entry name" value="RASTRNSFRMNG"/>
</dbReference>
<dbReference type="PROSITE" id="PS51421">
    <property type="entry name" value="RAS"/>
    <property type="match status" value="1"/>
</dbReference>
<dbReference type="SMART" id="SM00174">
    <property type="entry name" value="RHO"/>
    <property type="match status" value="1"/>
</dbReference>
<evidence type="ECO:0000256" key="3">
    <source>
        <dbReference type="SAM" id="MobiDB-lite"/>
    </source>
</evidence>
<dbReference type="InterPro" id="IPR050227">
    <property type="entry name" value="Rab"/>
</dbReference>
<evidence type="ECO:0000256" key="2">
    <source>
        <dbReference type="ARBA" id="ARBA00023134"/>
    </source>
</evidence>
<keyword evidence="5" id="KW-1185">Reference proteome</keyword>
<dbReference type="SUPFAM" id="SSF52540">
    <property type="entry name" value="P-loop containing nucleoside triphosphate hydrolases"/>
    <property type="match status" value="1"/>
</dbReference>
<accession>A0ABQ5KZ69</accession>
<dbReference type="InterPro" id="IPR005225">
    <property type="entry name" value="Small_GTP-bd"/>
</dbReference>
<dbReference type="SMART" id="SM00176">
    <property type="entry name" value="RAN"/>
    <property type="match status" value="1"/>
</dbReference>
<dbReference type="Gene3D" id="3.40.50.300">
    <property type="entry name" value="P-loop containing nucleotide triphosphate hydrolases"/>
    <property type="match status" value="1"/>
</dbReference>
<comment type="caution">
    <text evidence="4">The sequence shown here is derived from an EMBL/GenBank/DDBJ whole genome shotgun (WGS) entry which is preliminary data.</text>
</comment>
<organism evidence="4 5">
    <name type="scientific">Aduncisulcus paluster</name>
    <dbReference type="NCBI Taxonomy" id="2918883"/>
    <lineage>
        <taxon>Eukaryota</taxon>
        <taxon>Metamonada</taxon>
        <taxon>Carpediemonas-like organisms</taxon>
        <taxon>Aduncisulcus</taxon>
    </lineage>
</organism>
<feature type="compositionally biased region" description="Basic and acidic residues" evidence="3">
    <location>
        <begin position="197"/>
        <end position="224"/>
    </location>
</feature>
<dbReference type="InterPro" id="IPR027417">
    <property type="entry name" value="P-loop_NTPase"/>
</dbReference>
<dbReference type="NCBIfam" id="TIGR00231">
    <property type="entry name" value="small_GTP"/>
    <property type="match status" value="1"/>
</dbReference>
<keyword evidence="2" id="KW-0342">GTP-binding</keyword>
<evidence type="ECO:0000313" key="5">
    <source>
        <dbReference type="Proteomes" id="UP001057375"/>
    </source>
</evidence>
<dbReference type="SMART" id="SM00175">
    <property type="entry name" value="RAB"/>
    <property type="match status" value="1"/>
</dbReference>
<feature type="region of interest" description="Disordered" evidence="3">
    <location>
        <begin position="189"/>
        <end position="229"/>
    </location>
</feature>
<dbReference type="PROSITE" id="PS51419">
    <property type="entry name" value="RAB"/>
    <property type="match status" value="1"/>
</dbReference>
<evidence type="ECO:0000313" key="4">
    <source>
        <dbReference type="EMBL" id="GKT37356.1"/>
    </source>
</evidence>
<dbReference type="InterPro" id="IPR001806">
    <property type="entry name" value="Small_GTPase"/>
</dbReference>
<sequence>MEDVDLTLKCIVVGNGAVGKTSLITRFVKGEYTDEYKKTIGTDFLETEFYSESADEEVTLHLWDTAGQEVFSTITRSYYRGSALCILAFSTVDRASFDAIKKWMSRVEEECGPIPMVIMQNKIDLLTDSSEVSLVDGDALAKELDLPIVRTCVKDERGVKELFDTLVSTYFDLKADQEALEVIKGRAIDEEEEDESKPETAGKKRRSRKEDIKDMKKSDSTLSRDKKRTVKSLAEGLDLTPEVKEKRNKFDDDHQVIDWW</sequence>